<feature type="domain" description="PDZ" evidence="4">
    <location>
        <begin position="415"/>
        <end position="484"/>
    </location>
</feature>
<dbReference type="Pfam" id="PF00595">
    <property type="entry name" value="PDZ"/>
    <property type="match status" value="3"/>
</dbReference>
<dbReference type="Gene3D" id="1.20.1160.20">
    <property type="match status" value="1"/>
</dbReference>
<dbReference type="SMART" id="SM00228">
    <property type="entry name" value="PDZ"/>
    <property type="match status" value="3"/>
</dbReference>
<dbReference type="AlphaFoldDB" id="A7RLM6"/>
<proteinExistence type="predicted"/>
<dbReference type="PROSITE" id="PS50106">
    <property type="entry name" value="PDZ"/>
    <property type="match status" value="3"/>
</dbReference>
<sequence>MKRGYEQESLYTITQHAEEFKNKVNVSIDTEEEKSAFYQALKTYHESGSITQFINDIKSVINTPKRYPLYKDIRKSHLQEALLENSNMIMKHLFKRKEHCVGIFVSLVTRGSPADIVGLKEGDEILTVNNMILSEATHDEVVDLLRSRRVLLLKVKSIGKVPCKINDAVTWEAVEDKDEVYYHPDLLDHLVQQGTLSTEQPFKVSPGDKRAFMHVGHKGIGCSIRNGIPGKEGLFVVSVNPGSLSDRTGLRVGDEIIAINDQHTVNFSYSEAVYLLKTLKQLNLVLRHSKEVEDFICEEEASNDQERVPEFALKTQLLMKKAEEKEKQRREKAKEEMHFETLAKVKSQESLDKEEISTRSAIIRDHRKCNMLIPGRIQMIEPLSVSNTNTPSELPLPIFNPSNCDYGEDVLRGRESSLITIDKVSDLGIAIEERNGGIYVNHVNTEGSAAQSGALYPGDQLLNVEGTSLIGISLEQAHKELKEAMERRSESLDLVVALAPSKQGDQPRRRGVIKIKTDKSGHEMLKSAKRRRNLSLSPLIFPFSSLDSENVRESGFQGRLPMK</sequence>
<gene>
    <name evidence="5" type="ORF">NEMVEDRAFT_v1g239158</name>
</gene>
<feature type="domain" description="PDZ" evidence="4">
    <location>
        <begin position="102"/>
        <end position="147"/>
    </location>
</feature>
<dbReference type="InterPro" id="IPR051844">
    <property type="entry name" value="USH2_Complex_Protein"/>
</dbReference>
<accession>A7RLM6</accession>
<keyword evidence="3" id="KW-0966">Cell projection</keyword>
<dbReference type="GO" id="GO:0005886">
    <property type="term" value="C:plasma membrane"/>
    <property type="evidence" value="ECO:0000318"/>
    <property type="project" value="GO_Central"/>
</dbReference>
<dbReference type="FunFam" id="2.30.42.10:FF:000281">
    <property type="entry name" value="Usher syndrome 1C"/>
    <property type="match status" value="1"/>
</dbReference>
<name>A7RLM6_NEMVE</name>
<dbReference type="InterPro" id="IPR001478">
    <property type="entry name" value="PDZ"/>
</dbReference>
<protein>
    <recommendedName>
        <fullName evidence="4">PDZ domain-containing protein</fullName>
    </recommendedName>
</protein>
<dbReference type="PANTHER" id="PTHR23116:SF29">
    <property type="entry name" value="PDZ DOMAIN-CONTAINING PROTEIN 7"/>
    <property type="match status" value="1"/>
</dbReference>
<dbReference type="eggNOG" id="KOG3528">
    <property type="taxonomic scope" value="Eukaryota"/>
</dbReference>
<dbReference type="InterPro" id="IPR036034">
    <property type="entry name" value="PDZ_sf"/>
</dbReference>
<evidence type="ECO:0000256" key="1">
    <source>
        <dbReference type="ARBA" id="ARBA00004316"/>
    </source>
</evidence>
<evidence type="ECO:0000313" key="5">
    <source>
        <dbReference type="EMBL" id="EDO47717.1"/>
    </source>
</evidence>
<feature type="domain" description="PDZ" evidence="4">
    <location>
        <begin position="216"/>
        <end position="277"/>
    </location>
</feature>
<evidence type="ECO:0000256" key="2">
    <source>
        <dbReference type="ARBA" id="ARBA00022737"/>
    </source>
</evidence>
<dbReference type="Gene3D" id="2.30.42.10">
    <property type="match status" value="3"/>
</dbReference>
<evidence type="ECO:0000259" key="4">
    <source>
        <dbReference type="PROSITE" id="PS50106"/>
    </source>
</evidence>
<keyword evidence="6" id="KW-1185">Reference proteome</keyword>
<dbReference type="EMBL" id="DS469518">
    <property type="protein sequence ID" value="EDO47717.1"/>
    <property type="molecule type" value="Genomic_DNA"/>
</dbReference>
<keyword evidence="2" id="KW-0677">Repeat</keyword>
<evidence type="ECO:0000256" key="3">
    <source>
        <dbReference type="ARBA" id="ARBA00023273"/>
    </source>
</evidence>
<dbReference type="HOGENOM" id="CLU_484226_0_0_1"/>
<dbReference type="PANTHER" id="PTHR23116">
    <property type="entry name" value="PDZ DOMAIN CONTAINING WHIRLIN AND HARMONIN-RELATED"/>
    <property type="match status" value="1"/>
</dbReference>
<dbReference type="STRING" id="45351.A7RLM6"/>
<comment type="subcellular location">
    <subcellularLocation>
        <location evidence="1">Cell projection</location>
    </subcellularLocation>
</comment>
<dbReference type="PhylomeDB" id="A7RLM6"/>
<organism evidence="5 6">
    <name type="scientific">Nematostella vectensis</name>
    <name type="common">Starlet sea anemone</name>
    <dbReference type="NCBI Taxonomy" id="45351"/>
    <lineage>
        <taxon>Eukaryota</taxon>
        <taxon>Metazoa</taxon>
        <taxon>Cnidaria</taxon>
        <taxon>Anthozoa</taxon>
        <taxon>Hexacorallia</taxon>
        <taxon>Actiniaria</taxon>
        <taxon>Edwardsiidae</taxon>
        <taxon>Nematostella</taxon>
    </lineage>
</organism>
<dbReference type="InParanoid" id="A7RLM6"/>
<dbReference type="Pfam" id="PF21219">
    <property type="entry name" value="USH1C_N"/>
    <property type="match status" value="1"/>
</dbReference>
<dbReference type="InterPro" id="IPR030237">
    <property type="entry name" value="Harmonin_N"/>
</dbReference>
<reference evidence="5 6" key="1">
    <citation type="journal article" date="2007" name="Science">
        <title>Sea anemone genome reveals ancestral eumetazoan gene repertoire and genomic organization.</title>
        <authorList>
            <person name="Putnam N.H."/>
            <person name="Srivastava M."/>
            <person name="Hellsten U."/>
            <person name="Dirks B."/>
            <person name="Chapman J."/>
            <person name="Salamov A."/>
            <person name="Terry A."/>
            <person name="Shapiro H."/>
            <person name="Lindquist E."/>
            <person name="Kapitonov V.V."/>
            <person name="Jurka J."/>
            <person name="Genikhovich G."/>
            <person name="Grigoriev I.V."/>
            <person name="Lucas S.M."/>
            <person name="Steele R.E."/>
            <person name="Finnerty J.R."/>
            <person name="Technau U."/>
            <person name="Martindale M.Q."/>
            <person name="Rokhsar D.S."/>
        </authorList>
    </citation>
    <scope>NUCLEOTIDE SEQUENCE [LARGE SCALE GENOMIC DNA]</scope>
    <source>
        <strain evidence="6">CH2 X CH6</strain>
    </source>
</reference>
<dbReference type="OMA" id="VEDFICE"/>
<dbReference type="SUPFAM" id="SSF50156">
    <property type="entry name" value="PDZ domain-like"/>
    <property type="match status" value="3"/>
</dbReference>
<evidence type="ECO:0000313" key="6">
    <source>
        <dbReference type="Proteomes" id="UP000001593"/>
    </source>
</evidence>
<dbReference type="Proteomes" id="UP000001593">
    <property type="component" value="Unassembled WGS sequence"/>
</dbReference>
<dbReference type="GO" id="GO:0042995">
    <property type="term" value="C:cell projection"/>
    <property type="evidence" value="ECO:0007669"/>
    <property type="project" value="UniProtKB-SubCell"/>
</dbReference>
<dbReference type="CDD" id="cd07353">
    <property type="entry name" value="harmonin_N"/>
    <property type="match status" value="1"/>
</dbReference>